<feature type="transmembrane region" description="Helical" evidence="8">
    <location>
        <begin position="1059"/>
        <end position="1079"/>
    </location>
</feature>
<evidence type="ECO:0000256" key="1">
    <source>
        <dbReference type="ARBA" id="ARBA00004141"/>
    </source>
</evidence>
<feature type="repeat" description="WD" evidence="7">
    <location>
        <begin position="567"/>
        <end position="608"/>
    </location>
</feature>
<dbReference type="AlphaFoldDB" id="A0AAU9K920"/>
<dbReference type="SUPFAM" id="SSF50978">
    <property type="entry name" value="WD40 repeat-like"/>
    <property type="match status" value="2"/>
</dbReference>
<feature type="transmembrane region" description="Helical" evidence="8">
    <location>
        <begin position="999"/>
        <end position="1025"/>
    </location>
</feature>
<keyword evidence="3 8" id="KW-0812">Transmembrane</keyword>
<evidence type="ECO:0000256" key="8">
    <source>
        <dbReference type="SAM" id="Phobius"/>
    </source>
</evidence>
<dbReference type="InterPro" id="IPR020472">
    <property type="entry name" value="WD40_PAC1"/>
</dbReference>
<feature type="transmembrane region" description="Helical" evidence="8">
    <location>
        <begin position="967"/>
        <end position="987"/>
    </location>
</feature>
<dbReference type="InterPro" id="IPR005821">
    <property type="entry name" value="Ion_trans_dom"/>
</dbReference>
<evidence type="ECO:0000256" key="6">
    <source>
        <dbReference type="ARBA" id="ARBA00023136"/>
    </source>
</evidence>
<dbReference type="InterPro" id="IPR001680">
    <property type="entry name" value="WD40_rpt"/>
</dbReference>
<dbReference type="Pfam" id="PF00520">
    <property type="entry name" value="Ion_trans"/>
    <property type="match status" value="1"/>
</dbReference>
<dbReference type="Proteomes" id="UP001162131">
    <property type="component" value="Unassembled WGS sequence"/>
</dbReference>
<dbReference type="InterPro" id="IPR019775">
    <property type="entry name" value="WD40_repeat_CS"/>
</dbReference>
<dbReference type="PANTHER" id="PTHR19848:SF8">
    <property type="entry name" value="F-BOX AND WD REPEAT DOMAIN CONTAINING 7"/>
    <property type="match status" value="1"/>
</dbReference>
<dbReference type="PANTHER" id="PTHR19848">
    <property type="entry name" value="WD40 REPEAT PROTEIN"/>
    <property type="match status" value="1"/>
</dbReference>
<sequence>MYRETSNSYFTLKRMNPTSAAPDKFSHAKSIILHDLLGKSIAGDIRDELTEIIKNCSETLPVPVRIPFIGNSLAISPIDGNFVFGSKTSRIAICSKTEIIKDKRLSNSDNEGITSIILQKNGKYIFTACKGGMIQKFLYANLELIGTLYGHDKQVNDIKLIPDEKYLISGSQDCTVRSWELFTKEKSVQGRVLFTSPGIIMTLDISPSGEYIAAGDRSFQITIFSIINNSQSAIIKSTSEIGCVKFSPSMRWLAVGDFESNITLYRFGSWDPERTFTGHSDKIRDLLFTFEEEVLISGSKDSTIRVWSLNSYRNEIVLSGHDKSVRSLVLSKDQQFIHSLGKDTNILTWKIPEFDDNAKCRAHTQTIWKLLISKKNQIFSNSDDGRVIIWDANTGLKIQELDHFDGLFAMALTYDESQLISCTDGGLMIFWNLTTYQRDKEIVTEGVVKTLLAVPDTNILVTGDSDFRVVVWNLMDNSKLQTFRAHKSEVWSLAYYDPYKMLFSGDDSGTIIVHDINSNIFLHEMIGHTDRIQALEISRDGENLISGCRDHSIRIWSVNKNNCLHIINFHTDVVRHIHCTQNGLYFMACSEDHLISLWDMKNYSMISTFKLKEGIIGMAVSPDESYIVASENCDFTIMPNPLTVNYFSVYGPSGEKYKFMKYISKIMLAEYVEHDPEMDKWIIMPYFLNTLHLYSYFNMSEHLRLAVAKNGPFYPSRNGPTPLSIAIEKNFFECISAIFKVIDKMAINNMFCFYYLERSLIDLNYKGFTGLDKFYRIALKRCTNAHLPKFCNESVKLPITVYSDFINPKAENFMSMDNYTKEGKAIMFLQTLVKFNLTIGSRDSLKFLDSLRLCSDIDSFETPLIQHILNEKWIRVSWVQDIEGGFYCVYLVLLAIYTIRYPGNKDAFYPPFIINSIQAAYGVYLIAVAGKYYWTIFWNYLDIIRILMTITYAVLLWNDFEYGMNEFLGILTFVSWARGTTFFRIFSRTRYLINLIREVFQDIFFFLVILFYSTIAFSLISYVLYSVPVNDDTYYFHSLTLAYEANIGDYDTSDYGKYYWLYFFAYTIINPLIMLNLIINLMGNTFDKVQEGKVIADSLELIEMLIEGETLLIWRRNYGTKHYIQICIEEKDLGVKRSPALKKIGAMKKQLINIQQYIDKCNDEENQKLTEIFDTLKRG</sequence>
<dbReference type="InterPro" id="IPR036322">
    <property type="entry name" value="WD40_repeat_dom_sf"/>
</dbReference>
<evidence type="ECO:0000259" key="9">
    <source>
        <dbReference type="Pfam" id="PF00520"/>
    </source>
</evidence>
<feature type="domain" description="Ion transport" evidence="9">
    <location>
        <begin position="923"/>
        <end position="1091"/>
    </location>
</feature>
<dbReference type="PROSITE" id="PS00678">
    <property type="entry name" value="WD_REPEATS_1"/>
    <property type="match status" value="1"/>
</dbReference>
<dbReference type="InterPro" id="IPR015943">
    <property type="entry name" value="WD40/YVTN_repeat-like_dom_sf"/>
</dbReference>
<feature type="repeat" description="WD" evidence="7">
    <location>
        <begin position="148"/>
        <end position="189"/>
    </location>
</feature>
<name>A0AAU9K920_9CILI</name>
<feature type="repeat" description="WD" evidence="7">
    <location>
        <begin position="455"/>
        <end position="482"/>
    </location>
</feature>
<keyword evidence="11" id="KW-1185">Reference proteome</keyword>
<dbReference type="GO" id="GO:0005216">
    <property type="term" value="F:monoatomic ion channel activity"/>
    <property type="evidence" value="ECO:0007669"/>
    <property type="project" value="InterPro"/>
</dbReference>
<proteinExistence type="predicted"/>
<keyword evidence="5 8" id="KW-1133">Transmembrane helix</keyword>
<dbReference type="CDD" id="cd00200">
    <property type="entry name" value="WD40"/>
    <property type="match status" value="3"/>
</dbReference>
<reference evidence="10" key="1">
    <citation type="submission" date="2021-09" db="EMBL/GenBank/DDBJ databases">
        <authorList>
            <consortium name="AG Swart"/>
            <person name="Singh M."/>
            <person name="Singh A."/>
            <person name="Seah K."/>
            <person name="Emmerich C."/>
        </authorList>
    </citation>
    <scope>NUCLEOTIDE SEQUENCE</scope>
    <source>
        <strain evidence="10">ATCC30299</strain>
    </source>
</reference>
<feature type="transmembrane region" description="Helical" evidence="8">
    <location>
        <begin position="936"/>
        <end position="955"/>
    </location>
</feature>
<feature type="transmembrane region" description="Helical" evidence="8">
    <location>
        <begin position="908"/>
        <end position="929"/>
    </location>
</feature>
<keyword evidence="4" id="KW-0677">Repeat</keyword>
<evidence type="ECO:0000256" key="7">
    <source>
        <dbReference type="PROSITE-ProRule" id="PRU00221"/>
    </source>
</evidence>
<dbReference type="PRINTS" id="PR00320">
    <property type="entry name" value="GPROTEINBRPT"/>
</dbReference>
<feature type="repeat" description="WD" evidence="7">
    <location>
        <begin position="360"/>
        <end position="400"/>
    </location>
</feature>
<comment type="subcellular location">
    <subcellularLocation>
        <location evidence="1">Membrane</location>
        <topology evidence="1">Multi-pass membrane protein</topology>
    </subcellularLocation>
</comment>
<evidence type="ECO:0000313" key="11">
    <source>
        <dbReference type="Proteomes" id="UP001162131"/>
    </source>
</evidence>
<evidence type="ECO:0000256" key="2">
    <source>
        <dbReference type="ARBA" id="ARBA00022574"/>
    </source>
</evidence>
<dbReference type="Pfam" id="PF00400">
    <property type="entry name" value="WD40"/>
    <property type="match status" value="6"/>
</dbReference>
<keyword evidence="2 7" id="KW-0853">WD repeat</keyword>
<accession>A0AAU9K920</accession>
<dbReference type="Gene3D" id="2.130.10.10">
    <property type="entry name" value="YVTN repeat-like/Quinoprotein amine dehydrogenase"/>
    <property type="match status" value="4"/>
</dbReference>
<feature type="repeat" description="WD" evidence="7">
    <location>
        <begin position="318"/>
        <end position="351"/>
    </location>
</feature>
<dbReference type="EMBL" id="CAJZBQ010000048">
    <property type="protein sequence ID" value="CAG9329646.1"/>
    <property type="molecule type" value="Genomic_DNA"/>
</dbReference>
<evidence type="ECO:0000256" key="3">
    <source>
        <dbReference type="ARBA" id="ARBA00022692"/>
    </source>
</evidence>
<feature type="repeat" description="WD" evidence="7">
    <location>
        <begin position="276"/>
        <end position="317"/>
    </location>
</feature>
<organism evidence="10 11">
    <name type="scientific">Blepharisma stoltei</name>
    <dbReference type="NCBI Taxonomy" id="1481888"/>
    <lineage>
        <taxon>Eukaryota</taxon>
        <taxon>Sar</taxon>
        <taxon>Alveolata</taxon>
        <taxon>Ciliophora</taxon>
        <taxon>Postciliodesmatophora</taxon>
        <taxon>Heterotrichea</taxon>
        <taxon>Heterotrichida</taxon>
        <taxon>Blepharismidae</taxon>
        <taxon>Blepharisma</taxon>
    </lineage>
</organism>
<gene>
    <name evidence="10" type="ORF">BSTOLATCC_MIC49272</name>
</gene>
<evidence type="ECO:0000256" key="5">
    <source>
        <dbReference type="ARBA" id="ARBA00022989"/>
    </source>
</evidence>
<dbReference type="SMART" id="SM00320">
    <property type="entry name" value="WD40"/>
    <property type="match status" value="12"/>
</dbReference>
<dbReference type="GO" id="GO:0016020">
    <property type="term" value="C:membrane"/>
    <property type="evidence" value="ECO:0007669"/>
    <property type="project" value="UniProtKB-SubCell"/>
</dbReference>
<feature type="repeat" description="WD" evidence="7">
    <location>
        <begin position="525"/>
        <end position="566"/>
    </location>
</feature>
<protein>
    <recommendedName>
        <fullName evidence="9">Ion transport domain-containing protein</fullName>
    </recommendedName>
</protein>
<evidence type="ECO:0000313" key="10">
    <source>
        <dbReference type="EMBL" id="CAG9329646.1"/>
    </source>
</evidence>
<dbReference type="PROSITE" id="PS50294">
    <property type="entry name" value="WD_REPEATS_REGION"/>
    <property type="match status" value="3"/>
</dbReference>
<keyword evidence="6 8" id="KW-0472">Membrane</keyword>
<evidence type="ECO:0000256" key="4">
    <source>
        <dbReference type="ARBA" id="ARBA00022737"/>
    </source>
</evidence>
<comment type="caution">
    <text evidence="10">The sequence shown here is derived from an EMBL/GenBank/DDBJ whole genome shotgun (WGS) entry which is preliminary data.</text>
</comment>
<dbReference type="PROSITE" id="PS50082">
    <property type="entry name" value="WD_REPEATS_2"/>
    <property type="match status" value="7"/>
</dbReference>